<organism evidence="1">
    <name type="scientific">uncultured Caudovirales phage</name>
    <dbReference type="NCBI Taxonomy" id="2100421"/>
    <lineage>
        <taxon>Viruses</taxon>
        <taxon>Duplodnaviria</taxon>
        <taxon>Heunggongvirae</taxon>
        <taxon>Uroviricota</taxon>
        <taxon>Caudoviricetes</taxon>
        <taxon>Peduoviridae</taxon>
        <taxon>Maltschvirus</taxon>
        <taxon>Maltschvirus maltsch</taxon>
    </lineage>
</organism>
<name>A0A6J5KHZ8_9CAUD</name>
<dbReference type="EMBL" id="LR796148">
    <property type="protein sequence ID" value="CAB4121698.1"/>
    <property type="molecule type" value="Genomic_DNA"/>
</dbReference>
<sequence length="115" mass="12535">MQRPKHSYVRSPTLLRNAREIPCQHCGADDGTVVAAHANWGGGRGRSIKADDNLIASLCFLCHAELDQGKNMSKIDRQAMWVAAHLKTCSKLILLGLWPDKVPISALMATGLISD</sequence>
<proteinExistence type="predicted"/>
<gene>
    <name evidence="1" type="ORF">UFOVP21_39</name>
</gene>
<dbReference type="Gene3D" id="3.30.50.20">
    <property type="entry name" value="prophage-derive protein ybcO"/>
    <property type="match status" value="1"/>
</dbReference>
<evidence type="ECO:0000313" key="1">
    <source>
        <dbReference type="EMBL" id="CAB4121698.1"/>
    </source>
</evidence>
<protein>
    <submittedName>
        <fullName evidence="1">Uncharacterized protein</fullName>
    </submittedName>
</protein>
<reference evidence="1" key="1">
    <citation type="submission" date="2020-04" db="EMBL/GenBank/DDBJ databases">
        <authorList>
            <person name="Chiriac C."/>
            <person name="Salcher M."/>
            <person name="Ghai R."/>
            <person name="Kavagutti S V."/>
        </authorList>
    </citation>
    <scope>NUCLEOTIDE SEQUENCE</scope>
</reference>
<accession>A0A6J5KHZ8</accession>